<evidence type="ECO:0000256" key="5">
    <source>
        <dbReference type="ARBA" id="ARBA00022618"/>
    </source>
</evidence>
<dbReference type="Pfam" id="PF18075">
    <property type="entry name" value="FtsX_ECD"/>
    <property type="match status" value="1"/>
</dbReference>
<evidence type="ECO:0000256" key="3">
    <source>
        <dbReference type="ARBA" id="ARBA00021907"/>
    </source>
</evidence>
<dbReference type="InterPro" id="IPR003838">
    <property type="entry name" value="ABC3_permease_C"/>
</dbReference>
<dbReference type="GO" id="GO:0051301">
    <property type="term" value="P:cell division"/>
    <property type="evidence" value="ECO:0007669"/>
    <property type="project" value="UniProtKB-KW"/>
</dbReference>
<evidence type="ECO:0000256" key="8">
    <source>
        <dbReference type="ARBA" id="ARBA00023136"/>
    </source>
</evidence>
<evidence type="ECO:0000256" key="7">
    <source>
        <dbReference type="ARBA" id="ARBA00022989"/>
    </source>
</evidence>
<dbReference type="EMBL" id="JAAGRQ010000025">
    <property type="protein sequence ID" value="NDY56693.1"/>
    <property type="molecule type" value="Genomic_DNA"/>
</dbReference>
<keyword evidence="5 10" id="KW-0132">Cell division</keyword>
<feature type="domain" description="FtsX extracellular" evidence="13">
    <location>
        <begin position="59"/>
        <end position="153"/>
    </location>
</feature>
<evidence type="ECO:0000313" key="14">
    <source>
        <dbReference type="EMBL" id="NDY56693.1"/>
    </source>
</evidence>
<keyword evidence="9 10" id="KW-0131">Cell cycle</keyword>
<evidence type="ECO:0000256" key="4">
    <source>
        <dbReference type="ARBA" id="ARBA00022475"/>
    </source>
</evidence>
<comment type="similarity">
    <text evidence="2 10">Belongs to the ABC-4 integral membrane protein family. FtsX subfamily.</text>
</comment>
<proteinExistence type="inferred from homology"/>
<dbReference type="PANTHER" id="PTHR47755">
    <property type="entry name" value="CELL DIVISION PROTEIN FTSX"/>
    <property type="match status" value="1"/>
</dbReference>
<dbReference type="InterPro" id="IPR004513">
    <property type="entry name" value="FtsX"/>
</dbReference>
<feature type="transmembrane region" description="Helical" evidence="11">
    <location>
        <begin position="173"/>
        <end position="198"/>
    </location>
</feature>
<keyword evidence="8 10" id="KW-0472">Membrane</keyword>
<feature type="domain" description="ABC3 transporter permease C-terminal" evidence="12">
    <location>
        <begin position="179"/>
        <end position="288"/>
    </location>
</feature>
<keyword evidence="7 11" id="KW-1133">Transmembrane helix</keyword>
<evidence type="ECO:0000256" key="10">
    <source>
        <dbReference type="PIRNR" id="PIRNR003097"/>
    </source>
</evidence>
<evidence type="ECO:0000259" key="13">
    <source>
        <dbReference type="Pfam" id="PF18075"/>
    </source>
</evidence>
<sequence>MGMFLRLIFRGIRDLFRHPWPQALTLAAVTLTAFLGGLFAMFLHNLETELVRHQGKAQYQIFWKKDAAEQAVTAQWEQLRARPELFELTTFTPDQALSVMQEALGAGADLSWLRGKSPLPFTALATFRIPPDDPDWPKRAFEDLKTLEGVAAVHINPLQMDLSRSVVEIGRTLLWPTGVFLLLLVALVVGNTVKLSLLARADEVAILRLVGARNWYIRLPLLVGGVTLGLGGAGLALGLLWVLQRSLAEVLNVPPLWIKIAFLPLPHAAALVGAMALVAAAASWVAARDRG</sequence>
<dbReference type="AlphaFoldDB" id="A0A7K3NLG8"/>
<evidence type="ECO:0000256" key="2">
    <source>
        <dbReference type="ARBA" id="ARBA00007379"/>
    </source>
</evidence>
<accession>A0A7K3NLG8</accession>
<feature type="transmembrane region" description="Helical" evidence="11">
    <location>
        <begin position="219"/>
        <end position="243"/>
    </location>
</feature>
<protein>
    <recommendedName>
        <fullName evidence="3 10">Cell division protein FtsX</fullName>
    </recommendedName>
</protein>
<dbReference type="RefSeq" id="WP_163301744.1">
    <property type="nucleotide sequence ID" value="NZ_JAAGRQ010000025.1"/>
</dbReference>
<evidence type="ECO:0000256" key="9">
    <source>
        <dbReference type="ARBA" id="ARBA00023306"/>
    </source>
</evidence>
<feature type="transmembrane region" description="Helical" evidence="11">
    <location>
        <begin position="20"/>
        <end position="43"/>
    </location>
</feature>
<comment type="caution">
    <text evidence="14">The sequence shown here is derived from an EMBL/GenBank/DDBJ whole genome shotgun (WGS) entry which is preliminary data.</text>
</comment>
<dbReference type="Proteomes" id="UP000469724">
    <property type="component" value="Unassembled WGS sequence"/>
</dbReference>
<evidence type="ECO:0000259" key="12">
    <source>
        <dbReference type="Pfam" id="PF02687"/>
    </source>
</evidence>
<name>A0A7K3NLG8_9BACT</name>
<dbReference type="PIRSF" id="PIRSF003097">
    <property type="entry name" value="FtsX"/>
    <property type="match status" value="1"/>
</dbReference>
<organism evidence="14 15">
    <name type="scientific">Desulfolutivibrio sulfodismutans</name>
    <dbReference type="NCBI Taxonomy" id="63561"/>
    <lineage>
        <taxon>Bacteria</taxon>
        <taxon>Pseudomonadati</taxon>
        <taxon>Thermodesulfobacteriota</taxon>
        <taxon>Desulfovibrionia</taxon>
        <taxon>Desulfovibrionales</taxon>
        <taxon>Desulfovibrionaceae</taxon>
        <taxon>Desulfolutivibrio</taxon>
    </lineage>
</organism>
<evidence type="ECO:0000256" key="1">
    <source>
        <dbReference type="ARBA" id="ARBA00004651"/>
    </source>
</evidence>
<evidence type="ECO:0000256" key="6">
    <source>
        <dbReference type="ARBA" id="ARBA00022692"/>
    </source>
</evidence>
<dbReference type="GO" id="GO:0005886">
    <property type="term" value="C:plasma membrane"/>
    <property type="evidence" value="ECO:0007669"/>
    <property type="project" value="UniProtKB-SubCell"/>
</dbReference>
<keyword evidence="6 11" id="KW-0812">Transmembrane</keyword>
<evidence type="ECO:0000256" key="11">
    <source>
        <dbReference type="SAM" id="Phobius"/>
    </source>
</evidence>
<dbReference type="GO" id="GO:0032153">
    <property type="term" value="C:cell division site"/>
    <property type="evidence" value="ECO:0007669"/>
    <property type="project" value="TreeGrafter"/>
</dbReference>
<keyword evidence="15" id="KW-1185">Reference proteome</keyword>
<dbReference type="PANTHER" id="PTHR47755:SF1">
    <property type="entry name" value="CELL DIVISION PROTEIN FTSX"/>
    <property type="match status" value="1"/>
</dbReference>
<keyword evidence="4 10" id="KW-1003">Cell membrane</keyword>
<dbReference type="InterPro" id="IPR040690">
    <property type="entry name" value="FtsX_ECD"/>
</dbReference>
<comment type="subcellular location">
    <subcellularLocation>
        <location evidence="1">Cell membrane</location>
        <topology evidence="1">Multi-pass membrane protein</topology>
    </subcellularLocation>
</comment>
<gene>
    <name evidence="14" type="ORF">G3N56_08045</name>
</gene>
<feature type="transmembrane region" description="Helical" evidence="11">
    <location>
        <begin position="263"/>
        <end position="287"/>
    </location>
</feature>
<dbReference type="Pfam" id="PF02687">
    <property type="entry name" value="FtsX"/>
    <property type="match status" value="1"/>
</dbReference>
<evidence type="ECO:0000313" key="15">
    <source>
        <dbReference type="Proteomes" id="UP000469724"/>
    </source>
</evidence>
<reference evidence="14 15" key="1">
    <citation type="submission" date="2020-02" db="EMBL/GenBank/DDBJ databases">
        <title>Comparative genomics of sulfur disproportionating microorganisms.</title>
        <authorList>
            <person name="Ward L.M."/>
            <person name="Bertran E."/>
            <person name="Johnston D.T."/>
        </authorList>
    </citation>
    <scope>NUCLEOTIDE SEQUENCE [LARGE SCALE GENOMIC DNA]</scope>
    <source>
        <strain evidence="14 15">DSM 3696</strain>
    </source>
</reference>